<sequence>MMIVAVSHVGALMKLLVGGGLLVGAAALLYVFVDRQPADVFDMPVKDAYLKLTNVDFGPMSEGQVALNTVKKATGNGKDKVVWLQQGDMARYECAIDLAALPDNAAKTHVTVTCSGGGAGDGAAAGMVHNMHRNGVIERIDATLTGRPFDSDKIGSTASRWPGDGVDGSLATAQKEALQMSADMAKMERDMQAQAKSDAFNADVDSSDFASGSGDFAGE</sequence>
<accession>U2Y5C8</accession>
<name>U2Y5C8_9SPHN</name>
<keyword evidence="2" id="KW-0472">Membrane</keyword>
<evidence type="ECO:0000313" key="3">
    <source>
        <dbReference type="EMBL" id="GAD48316.1"/>
    </source>
</evidence>
<keyword evidence="2" id="KW-1133">Transmembrane helix</keyword>
<keyword evidence="4" id="KW-1185">Reference proteome</keyword>
<dbReference type="AlphaFoldDB" id="U2Y5C8"/>
<evidence type="ECO:0000256" key="1">
    <source>
        <dbReference type="SAM" id="MobiDB-lite"/>
    </source>
</evidence>
<evidence type="ECO:0000256" key="2">
    <source>
        <dbReference type="SAM" id="Phobius"/>
    </source>
</evidence>
<reference evidence="3 4" key="1">
    <citation type="submission" date="2013-09" db="EMBL/GenBank/DDBJ databases">
        <title>Whole genome shotgun sequence of Novosphingobium tardaugens NBRC 16725.</title>
        <authorList>
            <person name="Isaki S."/>
            <person name="Hosoyama A."/>
            <person name="Tsuchikane K."/>
            <person name="Katsumata H."/>
            <person name="Ando Y."/>
            <person name="Yamazaki S."/>
            <person name="Fujita N."/>
        </authorList>
    </citation>
    <scope>NUCLEOTIDE SEQUENCE [LARGE SCALE GENOMIC DNA]</scope>
    <source>
        <strain evidence="3 4">NBRC 16725</strain>
    </source>
</reference>
<keyword evidence="2" id="KW-0812">Transmembrane</keyword>
<protein>
    <submittedName>
        <fullName evidence="3">Uncharacterized protein</fullName>
    </submittedName>
</protein>
<comment type="caution">
    <text evidence="3">The sequence shown here is derived from an EMBL/GenBank/DDBJ whole genome shotgun (WGS) entry which is preliminary data.</text>
</comment>
<evidence type="ECO:0000313" key="4">
    <source>
        <dbReference type="Proteomes" id="UP000016568"/>
    </source>
</evidence>
<feature type="region of interest" description="Disordered" evidence="1">
    <location>
        <begin position="189"/>
        <end position="219"/>
    </location>
</feature>
<proteinExistence type="predicted"/>
<dbReference type="KEGG" id="ntd:EGO55_01535"/>
<dbReference type="Proteomes" id="UP000016568">
    <property type="component" value="Unassembled WGS sequence"/>
</dbReference>
<feature type="transmembrane region" description="Helical" evidence="2">
    <location>
        <begin position="12"/>
        <end position="33"/>
    </location>
</feature>
<dbReference type="EMBL" id="BASZ01000002">
    <property type="protein sequence ID" value="GAD48316.1"/>
    <property type="molecule type" value="Genomic_DNA"/>
</dbReference>
<feature type="compositionally biased region" description="Low complexity" evidence="1">
    <location>
        <begin position="202"/>
        <end position="219"/>
    </location>
</feature>
<organism evidence="3 4">
    <name type="scientific">Caenibius tardaugens NBRC 16725</name>
    <dbReference type="NCBI Taxonomy" id="1219035"/>
    <lineage>
        <taxon>Bacteria</taxon>
        <taxon>Pseudomonadati</taxon>
        <taxon>Pseudomonadota</taxon>
        <taxon>Alphaproteobacteria</taxon>
        <taxon>Sphingomonadales</taxon>
        <taxon>Erythrobacteraceae</taxon>
        <taxon>Caenibius</taxon>
    </lineage>
</organism>
<gene>
    <name evidence="3" type="ORF">NT2_02_03980</name>
</gene>